<proteinExistence type="predicted"/>
<evidence type="ECO:0000256" key="1">
    <source>
        <dbReference type="SAM" id="MobiDB-lite"/>
    </source>
</evidence>
<dbReference type="InterPro" id="IPR007174">
    <property type="entry name" value="Las1"/>
</dbReference>
<dbReference type="Ensembl" id="ENSXETT00000060732">
    <property type="protein sequence ID" value="ENSXETP00000062150"/>
    <property type="gene ID" value="ENSXETG00000030019"/>
</dbReference>
<dbReference type="Pfam" id="PF04031">
    <property type="entry name" value="Las1"/>
    <property type="match status" value="1"/>
</dbReference>
<reference evidence="2" key="2">
    <citation type="submission" date="2020-05" db="UniProtKB">
        <authorList>
            <consortium name="Ensembl"/>
        </authorList>
    </citation>
    <scope>IDENTIFICATION</scope>
</reference>
<reference evidence="2" key="1">
    <citation type="journal article" date="2010" name="Science">
        <title>The genome of the Western clawed frog Xenopus tropicalis.</title>
        <authorList>
            <person name="Hellsten U."/>
            <person name="Harland R.M."/>
            <person name="Gilchrist M.J."/>
            <person name="Hendrix D."/>
            <person name="Jurka J."/>
            <person name="Kapitonov V."/>
            <person name="Ovcharenko I."/>
            <person name="Putnam N.H."/>
            <person name="Shu S."/>
            <person name="Taher L."/>
            <person name="Blitz I.L."/>
            <person name="Blumberg B."/>
            <person name="Dichmann D.S."/>
            <person name="Dubchak I."/>
            <person name="Amaya E."/>
            <person name="Detter J.C."/>
            <person name="Fletcher R."/>
            <person name="Gerhard D.S."/>
            <person name="Goodstein D."/>
            <person name="Graves T."/>
            <person name="Grigoriev I.V."/>
            <person name="Grimwood J."/>
            <person name="Kawashima T."/>
            <person name="Lindquist E."/>
            <person name="Lucas S.M."/>
            <person name="Mead P.E."/>
            <person name="Mitros T."/>
            <person name="Ogino H."/>
            <person name="Ohta Y."/>
            <person name="Poliakov A.V."/>
            <person name="Pollet N."/>
            <person name="Robert J."/>
            <person name="Salamov A."/>
            <person name="Sater A.K."/>
            <person name="Schmutz J."/>
            <person name="Terry A."/>
            <person name="Vize P.D."/>
            <person name="Warren W.C."/>
            <person name="Wells D."/>
            <person name="Wills A."/>
            <person name="Wilson R.K."/>
            <person name="Zimmerman L.B."/>
            <person name="Zorn A.M."/>
            <person name="Grainger R."/>
            <person name="Grammer T."/>
            <person name="Khokha M.K."/>
            <person name="Richardson P.M."/>
            <person name="Rokhsar D.S."/>
        </authorList>
    </citation>
    <scope>NUCLEOTIDE SEQUENCE [LARGE SCALE GENOMIC DNA]</scope>
    <source>
        <strain evidence="2">Nigerian</strain>
    </source>
</reference>
<dbReference type="GO" id="GO:0005634">
    <property type="term" value="C:nucleus"/>
    <property type="evidence" value="ECO:0000318"/>
    <property type="project" value="GO_Central"/>
</dbReference>
<evidence type="ECO:0000313" key="4">
    <source>
        <dbReference type="RefSeq" id="XP_012821520.1"/>
    </source>
</evidence>
<protein>
    <submittedName>
        <fullName evidence="2">LAS1-like, ribosome biogenesis factor</fullName>
    </submittedName>
    <submittedName>
        <fullName evidence="4">Ribosomal biogenesis protein LAS1L isoform X1</fullName>
    </submittedName>
</protein>
<dbReference type="GO" id="GO:0004519">
    <property type="term" value="F:endonuclease activity"/>
    <property type="evidence" value="ECO:0007669"/>
    <property type="project" value="InterPro"/>
</dbReference>
<dbReference type="GeneTree" id="ENSGT00390000014785"/>
<keyword evidence="3" id="KW-1185">Reference proteome</keyword>
<dbReference type="OrthoDB" id="10263222at2759"/>
<dbReference type="OMA" id="QCNKQVS"/>
<dbReference type="Proteomes" id="UP000008143">
    <property type="component" value="Chromosome 8"/>
</dbReference>
<evidence type="ECO:0000313" key="5">
    <source>
        <dbReference type="Xenbase" id="XB-GENE-962449"/>
    </source>
</evidence>
<dbReference type="CTD" id="81887"/>
<reference evidence="4" key="3">
    <citation type="submission" date="2025-04" db="UniProtKB">
        <authorList>
            <consortium name="RefSeq"/>
        </authorList>
    </citation>
    <scope>IDENTIFICATION</scope>
    <source>
        <strain evidence="4">Nigerian</strain>
        <tissue evidence="4">Liver and blood</tissue>
    </source>
</reference>
<dbReference type="AlphaFoldDB" id="A0A6I8PQR9"/>
<evidence type="ECO:0000313" key="2">
    <source>
        <dbReference type="Ensembl" id="ENSXETP00000062150"/>
    </source>
</evidence>
<accession>A0A6I8PQR9</accession>
<dbReference type="GeneID" id="100145336"/>
<sequence length="589" mass="68242">MAGRRQVVAWLSKAEWEQVLEYLYSRDCKLQRDALHRISAWKSRYGNSMPLAVECTADLVRCKILDMSGGMGAEELVLLYGLALVRFVNLITERKQKTVAIPLRRLANELKIPEWVVNLRHDLTHGKLPKLSMCRKGWDCVMEWLRREYWSRQLGNTPSTHWGSDEEKTEDTEDVLPPLSVKEQKKQTLTGKLRDALRSYISEQFKIFQELQQEEKSMKQWNCTAELEWLIAQVKDLSRQNGPDTSVETLLEEGFLIPTTKQLSTLKIEKEANTENLHVPRTFFRIWHPLLKVLHSQVFTQELLETMFVSLGQCTDQNLRAHYLSCWIYEVLLANQRAGDKKNTQNSHNQITAKNKWKLFTHKVFLQWKRLMQKCLESPCLATPKLLQLIFEYMKPSIPADTQEQLLALCSLYVQKGEYDLSVDYRDQPIYTVESLEWKIKQDSKSRAYNQWDRAAVQEEGDQEMSEQTEDDEMATEESYDEEYFDVINTKIGAERRAALHGTAWEVSEELVKWSEYPLGLVPGQTEDPGCLLVENYSEMSVLEQQGTESQMNGHGFPMSSPAVAPTPSENLLWSQSELNEIKAGLRLF</sequence>
<gene>
    <name evidence="2 4 5" type="primary">las1l</name>
</gene>
<dbReference type="Xenbase" id="XB-GENE-962449">
    <property type="gene designation" value="las1l"/>
</dbReference>
<feature type="region of interest" description="Disordered" evidence="1">
    <location>
        <begin position="457"/>
        <end position="479"/>
    </location>
</feature>
<dbReference type="PANTHER" id="PTHR15002:SF0">
    <property type="entry name" value="RIBOSOMAL BIOGENESIS PROTEIN LAS1L"/>
    <property type="match status" value="1"/>
</dbReference>
<dbReference type="Reactome" id="R-XTR-6791226">
    <property type="pathway name" value="Major pathway of rRNA processing in the nucleolus and cytosol"/>
</dbReference>
<name>A0A6I8PQR9_XENTR</name>
<dbReference type="GO" id="GO:0000470">
    <property type="term" value="P:maturation of LSU-rRNA"/>
    <property type="evidence" value="ECO:0000318"/>
    <property type="project" value="GO_Central"/>
</dbReference>
<dbReference type="GO" id="GO:0090730">
    <property type="term" value="C:Las1 complex"/>
    <property type="evidence" value="ECO:0007669"/>
    <property type="project" value="InterPro"/>
</dbReference>
<dbReference type="Bgee" id="ENSXETG00000030019">
    <property type="expression patterns" value="Expressed in gastrula and 13 other cell types or tissues"/>
</dbReference>
<dbReference type="PANTHER" id="PTHR15002">
    <property type="entry name" value="RIBOSOMAL BIOGENESIS PROTEIN LAS1L"/>
    <property type="match status" value="1"/>
</dbReference>
<evidence type="ECO:0000313" key="3">
    <source>
        <dbReference type="Proteomes" id="UP000008143"/>
    </source>
</evidence>
<dbReference type="GO" id="GO:0000460">
    <property type="term" value="P:maturation of 5.8S rRNA"/>
    <property type="evidence" value="ECO:0000318"/>
    <property type="project" value="GO_Central"/>
</dbReference>
<dbReference type="RefSeq" id="XP_012821520.1">
    <property type="nucleotide sequence ID" value="XM_012966066.3"/>
</dbReference>
<dbReference type="AGR" id="Xenbase:XB-GENE-962449"/>
<organism evidence="2">
    <name type="scientific">Xenopus tropicalis</name>
    <name type="common">Western clawed frog</name>
    <name type="synonym">Silurana tropicalis</name>
    <dbReference type="NCBI Taxonomy" id="8364"/>
    <lineage>
        <taxon>Eukaryota</taxon>
        <taxon>Metazoa</taxon>
        <taxon>Chordata</taxon>
        <taxon>Craniata</taxon>
        <taxon>Vertebrata</taxon>
        <taxon>Euteleostomi</taxon>
        <taxon>Amphibia</taxon>
        <taxon>Batrachia</taxon>
        <taxon>Anura</taxon>
        <taxon>Pipoidea</taxon>
        <taxon>Pipidae</taxon>
        <taxon>Xenopodinae</taxon>
        <taxon>Xenopus</taxon>
        <taxon>Silurana</taxon>
    </lineage>
</organism>
<feature type="compositionally biased region" description="Acidic residues" evidence="1">
    <location>
        <begin position="459"/>
        <end position="479"/>
    </location>
</feature>